<protein>
    <submittedName>
        <fullName evidence="1">Extracellular solute-binding protein</fullName>
    </submittedName>
</protein>
<comment type="caution">
    <text evidence="1">The sequence shown here is derived from an EMBL/GenBank/DDBJ whole genome shotgun (WGS) entry which is preliminary data.</text>
</comment>
<dbReference type="InterPro" id="IPR006059">
    <property type="entry name" value="SBP"/>
</dbReference>
<evidence type="ECO:0000313" key="1">
    <source>
        <dbReference type="EMBL" id="TDD11210.1"/>
    </source>
</evidence>
<name>A0A4R4WCR2_9ACTN</name>
<dbReference type="PANTHER" id="PTHR43649:SF12">
    <property type="entry name" value="DIACETYLCHITOBIOSE BINDING PROTEIN DASA"/>
    <property type="match status" value="1"/>
</dbReference>
<dbReference type="EMBL" id="SMKO01000009">
    <property type="protein sequence ID" value="TDD11210.1"/>
    <property type="molecule type" value="Genomic_DNA"/>
</dbReference>
<keyword evidence="2" id="KW-1185">Reference proteome</keyword>
<dbReference type="RefSeq" id="WP_132592818.1">
    <property type="nucleotide sequence ID" value="NZ_SMKO01000009.1"/>
</dbReference>
<evidence type="ECO:0000313" key="2">
    <source>
        <dbReference type="Proteomes" id="UP000295258"/>
    </source>
</evidence>
<dbReference type="Pfam" id="PF01547">
    <property type="entry name" value="SBP_bac_1"/>
    <property type="match status" value="1"/>
</dbReference>
<dbReference type="InterPro" id="IPR050490">
    <property type="entry name" value="Bact_solute-bd_prot1"/>
</dbReference>
<dbReference type="Proteomes" id="UP000295258">
    <property type="component" value="Unassembled WGS sequence"/>
</dbReference>
<accession>A0A4R4WCR2</accession>
<dbReference type="InterPro" id="IPR006311">
    <property type="entry name" value="TAT_signal"/>
</dbReference>
<sequence length="455" mass="49677">MRISRRQALRTIGGAAGLAALPGCTVVEGEPPDSTQGLSKKAAPGRRTTITFYSLFGGVDGQGWVDLATRFEAVQDEIGVEVVYAPTTGQGEQQKLLVSIAAGDPPDLAMVIPFQVPQWAELGIMTDLTDLARGAGLTERDFLPAVWQGMRWKDRVWQLQWDVDPNFPFYWNKQLFAECGLDPGRPPRTITEVDELSAEITQVGRQGASRVGTVPWQVAGFANAAFTWGFAFGGTFVDPETGQVTPDDEHVVAAVDWMAGYARSLGGADRLNVAPPTLQMNPFGYGAMGMAALGPRSVKQILEARPDFSYGSTLLPYQPPGADRPGAGTWIGGWGAFIPSEAKHPEAAWEFLRWFAATPEGTLAEFETVNYPPGYLKSPAMERMRSDGILRPSYDAMLAATNIKPSLPETNYFSQQLEIHVARAVYGEVSAREAMRVVKENTRREAERFKNQMGL</sequence>
<dbReference type="PANTHER" id="PTHR43649">
    <property type="entry name" value="ARABINOSE-BINDING PROTEIN-RELATED"/>
    <property type="match status" value="1"/>
</dbReference>
<organism evidence="1 2">
    <name type="scientific">Nonomuraea deserti</name>
    <dbReference type="NCBI Taxonomy" id="1848322"/>
    <lineage>
        <taxon>Bacteria</taxon>
        <taxon>Bacillati</taxon>
        <taxon>Actinomycetota</taxon>
        <taxon>Actinomycetes</taxon>
        <taxon>Streptosporangiales</taxon>
        <taxon>Streptosporangiaceae</taxon>
        <taxon>Nonomuraea</taxon>
    </lineage>
</organism>
<gene>
    <name evidence="1" type="ORF">E1292_05970</name>
</gene>
<reference evidence="1 2" key="1">
    <citation type="submission" date="2019-03" db="EMBL/GenBank/DDBJ databases">
        <title>Draft genome sequences of novel Actinobacteria.</title>
        <authorList>
            <person name="Sahin N."/>
            <person name="Ay H."/>
            <person name="Saygin H."/>
        </authorList>
    </citation>
    <scope>NUCLEOTIDE SEQUENCE [LARGE SCALE GENOMIC DNA]</scope>
    <source>
        <strain evidence="1 2">KC310</strain>
    </source>
</reference>
<proteinExistence type="predicted"/>
<dbReference type="Gene3D" id="3.40.190.10">
    <property type="entry name" value="Periplasmic binding protein-like II"/>
    <property type="match status" value="2"/>
</dbReference>
<dbReference type="SUPFAM" id="SSF53850">
    <property type="entry name" value="Periplasmic binding protein-like II"/>
    <property type="match status" value="1"/>
</dbReference>
<dbReference type="AlphaFoldDB" id="A0A4R4WCR2"/>
<dbReference type="PROSITE" id="PS51318">
    <property type="entry name" value="TAT"/>
    <property type="match status" value="1"/>
</dbReference>